<dbReference type="PANTHER" id="PTHR30386">
    <property type="entry name" value="MEMBRANE FUSION SUBUNIT OF EMRAB-TOLC MULTIDRUG EFFLUX PUMP"/>
    <property type="match status" value="1"/>
</dbReference>
<feature type="compositionally biased region" description="Polar residues" evidence="1">
    <location>
        <begin position="117"/>
        <end position="126"/>
    </location>
</feature>
<keyword evidence="5" id="KW-1185">Reference proteome</keyword>
<evidence type="ECO:0000256" key="2">
    <source>
        <dbReference type="SAM" id="Phobius"/>
    </source>
</evidence>
<feature type="region of interest" description="Disordered" evidence="1">
    <location>
        <begin position="112"/>
        <end position="136"/>
    </location>
</feature>
<sequence length="419" mass="45993">MSTPPDDTPLFRPEVLHARSHTSDGAPLHIQPVGGGALTLFAAALCLIVVLVLAFGQHTKKERVQGSLQPRNGVAQVAPGDTAVLQRLRVQEGQRVQAGEVLAELRQDRFTDGGSASGQIESSLQGQRERIADQSEGQAQALRAQLDALNQRVLRHQQDAQSLQTDIALQQEQMASVRKLLDQMTPLLEERIVSQVQYEQQRQALLDHTARLQGLQRQLGSARSELTQARQEQSRLQAEHRVSQASLERDRLSLQRESVQQRSQQLAWLKAPVSGTVTGLQAGVGQAVAAGAPVLSIVPDDSPLEAVLHVPSTAMGFIRAGQVVRIAYDAFPYQRFGQHRGVVRSVSQSDVPPPPGAAERGDRRAVFQVRVTLERSSVRAYDTDIALRPGHTLSADIELDRRSLLRWMLDPLFAFSGRL</sequence>
<feature type="compositionally biased region" description="Polar residues" evidence="1">
    <location>
        <begin position="223"/>
        <end position="236"/>
    </location>
</feature>
<dbReference type="InterPro" id="IPR058982">
    <property type="entry name" value="Beta-barrel_AprE"/>
</dbReference>
<keyword evidence="2" id="KW-1133">Transmembrane helix</keyword>
<dbReference type="Gene3D" id="2.40.50.100">
    <property type="match status" value="1"/>
</dbReference>
<feature type="region of interest" description="Disordered" evidence="1">
    <location>
        <begin position="223"/>
        <end position="244"/>
    </location>
</feature>
<evidence type="ECO:0000313" key="4">
    <source>
        <dbReference type="EMBL" id="TDP81682.1"/>
    </source>
</evidence>
<reference evidence="4 5" key="1">
    <citation type="submission" date="2019-03" db="EMBL/GenBank/DDBJ databases">
        <title>Genomic Encyclopedia of Type Strains, Phase IV (KMG-IV): sequencing the most valuable type-strain genomes for metagenomic binning, comparative biology and taxonomic classification.</title>
        <authorList>
            <person name="Goeker M."/>
        </authorList>
    </citation>
    <scope>NUCLEOTIDE SEQUENCE [LARGE SCALE GENOMIC DNA]</scope>
    <source>
        <strain evidence="4 5">DSM 11901</strain>
    </source>
</reference>
<protein>
    <submittedName>
        <fullName evidence="4">Membrane fusion protein</fullName>
    </submittedName>
</protein>
<keyword evidence="2" id="KW-0472">Membrane</keyword>
<dbReference type="EMBL" id="SNXW01000007">
    <property type="protein sequence ID" value="TDP81682.1"/>
    <property type="molecule type" value="Genomic_DNA"/>
</dbReference>
<organism evidence="4 5">
    <name type="scientific">Aquabacterium commune</name>
    <dbReference type="NCBI Taxonomy" id="70586"/>
    <lineage>
        <taxon>Bacteria</taxon>
        <taxon>Pseudomonadati</taxon>
        <taxon>Pseudomonadota</taxon>
        <taxon>Betaproteobacteria</taxon>
        <taxon>Burkholderiales</taxon>
        <taxon>Aquabacterium</taxon>
    </lineage>
</organism>
<comment type="caution">
    <text evidence="4">The sequence shown here is derived from an EMBL/GenBank/DDBJ whole genome shotgun (WGS) entry which is preliminary data.</text>
</comment>
<proteinExistence type="predicted"/>
<feature type="domain" description="AprE-like beta-barrel" evidence="3">
    <location>
        <begin position="308"/>
        <end position="398"/>
    </location>
</feature>
<evidence type="ECO:0000259" key="3">
    <source>
        <dbReference type="Pfam" id="PF26002"/>
    </source>
</evidence>
<dbReference type="RefSeq" id="WP_133609832.1">
    <property type="nucleotide sequence ID" value="NZ_SNXW01000007.1"/>
</dbReference>
<dbReference type="Proteomes" id="UP000294593">
    <property type="component" value="Unassembled WGS sequence"/>
</dbReference>
<accession>A0A4R6R742</accession>
<name>A0A4R6R742_9BURK</name>
<dbReference type="InterPro" id="IPR050739">
    <property type="entry name" value="MFP"/>
</dbReference>
<keyword evidence="2" id="KW-0812">Transmembrane</keyword>
<evidence type="ECO:0000313" key="5">
    <source>
        <dbReference type="Proteomes" id="UP000294593"/>
    </source>
</evidence>
<evidence type="ECO:0000256" key="1">
    <source>
        <dbReference type="SAM" id="MobiDB-lite"/>
    </source>
</evidence>
<gene>
    <name evidence="4" type="ORF">EV672_107113</name>
</gene>
<dbReference type="Pfam" id="PF26002">
    <property type="entry name" value="Beta-barrel_AprE"/>
    <property type="match status" value="1"/>
</dbReference>
<feature type="transmembrane region" description="Helical" evidence="2">
    <location>
        <begin position="33"/>
        <end position="55"/>
    </location>
</feature>
<dbReference type="AlphaFoldDB" id="A0A4R6R742"/>
<dbReference type="PANTHER" id="PTHR30386:SF28">
    <property type="entry name" value="EXPORTED PROTEIN"/>
    <property type="match status" value="1"/>
</dbReference>
<dbReference type="OrthoDB" id="9775513at2"/>
<dbReference type="PRINTS" id="PR01490">
    <property type="entry name" value="RTXTOXIND"/>
</dbReference>